<feature type="transmembrane region" description="Helical" evidence="5">
    <location>
        <begin position="163"/>
        <end position="185"/>
    </location>
</feature>
<accession>A0ABS1D5F2</accession>
<dbReference type="PROSITE" id="PS50885">
    <property type="entry name" value="HAMP"/>
    <property type="match status" value="1"/>
</dbReference>
<dbReference type="SMART" id="SM00283">
    <property type="entry name" value="MA"/>
    <property type="match status" value="1"/>
</dbReference>
<organism evidence="8 9">
    <name type="scientific">Paracraurococcus ruber</name>
    <dbReference type="NCBI Taxonomy" id="77675"/>
    <lineage>
        <taxon>Bacteria</taxon>
        <taxon>Pseudomonadati</taxon>
        <taxon>Pseudomonadota</taxon>
        <taxon>Alphaproteobacteria</taxon>
        <taxon>Acetobacterales</taxon>
        <taxon>Roseomonadaceae</taxon>
        <taxon>Paracraurococcus</taxon>
    </lineage>
</organism>
<dbReference type="SMART" id="SM00304">
    <property type="entry name" value="HAMP"/>
    <property type="match status" value="1"/>
</dbReference>
<dbReference type="Proteomes" id="UP000697995">
    <property type="component" value="Unassembled WGS sequence"/>
</dbReference>
<feature type="domain" description="Methyl-accepting transducer" evidence="6">
    <location>
        <begin position="281"/>
        <end position="503"/>
    </location>
</feature>
<dbReference type="Pfam" id="PF00015">
    <property type="entry name" value="MCPsignal"/>
    <property type="match status" value="1"/>
</dbReference>
<dbReference type="PANTHER" id="PTHR32089">
    <property type="entry name" value="METHYL-ACCEPTING CHEMOTAXIS PROTEIN MCPB"/>
    <property type="match status" value="1"/>
</dbReference>
<keyword evidence="5" id="KW-1133">Transmembrane helix</keyword>
<dbReference type="PANTHER" id="PTHR32089:SF112">
    <property type="entry name" value="LYSOZYME-LIKE PROTEIN-RELATED"/>
    <property type="match status" value="1"/>
</dbReference>
<dbReference type="PRINTS" id="PR00260">
    <property type="entry name" value="CHEMTRNSDUCR"/>
</dbReference>
<evidence type="ECO:0000259" key="7">
    <source>
        <dbReference type="PROSITE" id="PS50885"/>
    </source>
</evidence>
<evidence type="ECO:0008006" key="10">
    <source>
        <dbReference type="Google" id="ProtNLM"/>
    </source>
</evidence>
<reference evidence="8 9" key="1">
    <citation type="journal article" date="2020" name="Microorganisms">
        <title>Osmotic Adaptation and Compatible Solute Biosynthesis of Phototrophic Bacteria as Revealed from Genome Analyses.</title>
        <authorList>
            <person name="Imhoff J.F."/>
            <person name="Rahn T."/>
            <person name="Kunzel S."/>
            <person name="Keller A."/>
            <person name="Neulinger S.C."/>
        </authorList>
    </citation>
    <scope>NUCLEOTIDE SEQUENCE [LARGE SCALE GENOMIC DNA]</scope>
    <source>
        <strain evidence="8 9">DSM 15382</strain>
    </source>
</reference>
<evidence type="ECO:0000256" key="4">
    <source>
        <dbReference type="SAM" id="Coils"/>
    </source>
</evidence>
<sequence length="536" mass="54807">MRISIGAKLVFLVGVMLLTLAGTVTAVQYLGERERMEARFTASAGLATELVAAAVAPGLRFNRSAGVHAAYASLRDRPDFAGAIFRTDTGPAAGSTTDEWLRDGATGVALGDLLKAEVGSHPAGGGRYLALVREVRAPEGTALGRAVLVWDRAPMQQSQQAALWTQLAVVAGLALGFVLTTLLALRVTVIRPLRRATAATRALATGDYGNALPPARGGDEVAEILTALANLRSRLVAAAAEAETREAEREAEAKARREGRLVLAADIERRVQGIADDVAAAAERIFGRADSIVAATDRASGLAQRSGDAATGVSDSIRDVVAAVEDLSGCVSETGQQVAATAAAAARAAEEGRRSDLAVETLSQAAQRIGDVVRLIETIAAQTNLLALNATIEAARAGEAGKGFAVVAGEVKALAAQTAKATEEIGGQIAAMQAATQGAVAAINGIAGRIEEISGLSAAVAEAIERQGAIGLRIARTVEEAATSTRGVVEGVTSASGAARSANEEGLGVHGDARALSARADELRGSVQSLSRELRA</sequence>
<evidence type="ECO:0000256" key="1">
    <source>
        <dbReference type="ARBA" id="ARBA00023224"/>
    </source>
</evidence>
<comment type="similarity">
    <text evidence="2">Belongs to the methyl-accepting chemotaxis (MCP) protein family.</text>
</comment>
<evidence type="ECO:0000313" key="8">
    <source>
        <dbReference type="EMBL" id="MBK1661728.1"/>
    </source>
</evidence>
<dbReference type="InterPro" id="IPR003660">
    <property type="entry name" value="HAMP_dom"/>
</dbReference>
<dbReference type="InterPro" id="IPR004089">
    <property type="entry name" value="MCPsignal_dom"/>
</dbReference>
<dbReference type="Gene3D" id="6.10.340.10">
    <property type="match status" value="1"/>
</dbReference>
<feature type="coiled-coil region" evidence="4">
    <location>
        <begin position="228"/>
        <end position="257"/>
    </location>
</feature>
<evidence type="ECO:0000256" key="2">
    <source>
        <dbReference type="ARBA" id="ARBA00029447"/>
    </source>
</evidence>
<evidence type="ECO:0000259" key="6">
    <source>
        <dbReference type="PROSITE" id="PS50111"/>
    </source>
</evidence>
<keyword evidence="5" id="KW-0472">Membrane</keyword>
<evidence type="ECO:0000256" key="5">
    <source>
        <dbReference type="SAM" id="Phobius"/>
    </source>
</evidence>
<dbReference type="PROSITE" id="PS50111">
    <property type="entry name" value="CHEMOTAXIS_TRANSDUC_2"/>
    <property type="match status" value="1"/>
</dbReference>
<keyword evidence="1 3" id="KW-0807">Transducer</keyword>
<name>A0ABS1D5F2_9PROT</name>
<dbReference type="SUPFAM" id="SSF58104">
    <property type="entry name" value="Methyl-accepting chemotaxis protein (MCP) signaling domain"/>
    <property type="match status" value="1"/>
</dbReference>
<keyword evidence="5" id="KW-0812">Transmembrane</keyword>
<evidence type="ECO:0000256" key="3">
    <source>
        <dbReference type="PROSITE-ProRule" id="PRU00284"/>
    </source>
</evidence>
<feature type="domain" description="HAMP" evidence="7">
    <location>
        <begin position="187"/>
        <end position="240"/>
    </location>
</feature>
<dbReference type="EMBL" id="NRSG01000358">
    <property type="protein sequence ID" value="MBK1661728.1"/>
    <property type="molecule type" value="Genomic_DNA"/>
</dbReference>
<keyword evidence="9" id="KW-1185">Reference proteome</keyword>
<keyword evidence="4" id="KW-0175">Coiled coil</keyword>
<evidence type="ECO:0000313" key="9">
    <source>
        <dbReference type="Proteomes" id="UP000697995"/>
    </source>
</evidence>
<protein>
    <recommendedName>
        <fullName evidence="10">Methyl-accepting chemotaxis protein</fullName>
    </recommendedName>
</protein>
<dbReference type="Gene3D" id="1.10.287.950">
    <property type="entry name" value="Methyl-accepting chemotaxis protein"/>
    <property type="match status" value="1"/>
</dbReference>
<gene>
    <name evidence="8" type="ORF">CKO45_26355</name>
</gene>
<dbReference type="InterPro" id="IPR004090">
    <property type="entry name" value="Chemotax_Me-accpt_rcpt"/>
</dbReference>
<comment type="caution">
    <text evidence="8">The sequence shown here is derived from an EMBL/GenBank/DDBJ whole genome shotgun (WGS) entry which is preliminary data.</text>
</comment>
<dbReference type="Pfam" id="PF00672">
    <property type="entry name" value="HAMP"/>
    <property type="match status" value="1"/>
</dbReference>
<dbReference type="RefSeq" id="WP_133222985.1">
    <property type="nucleotide sequence ID" value="NZ_NRSG01000358.1"/>
</dbReference>
<proteinExistence type="inferred from homology"/>